<accession>A0ABQ2SB63</accession>
<dbReference type="Proteomes" id="UP000644548">
    <property type="component" value="Unassembled WGS sequence"/>
</dbReference>
<evidence type="ECO:0000313" key="2">
    <source>
        <dbReference type="EMBL" id="GGS07114.1"/>
    </source>
</evidence>
<keyword evidence="3" id="KW-1185">Reference proteome</keyword>
<gene>
    <name evidence="2" type="ORF">GCM10008960_36910</name>
</gene>
<proteinExistence type="predicted"/>
<sequence>MRTLVVLLALGSAAAAPATFVKTYSNATQVLQWTEVDGRLTGTFQQVFRTAATPPTLKVTTLPFTGTRRGNTFTFQFTQSALGFTDTKNWTGTLSGSTLSVTVPSERGGLTTTAYTRSSADAYNAAVKTLTAQVTAARTLFEQQDAQRRADAAAVQAQTTAVTRLNSAAADALDDATQLQAAAERVTAQLTDLRGRLPEDLARVVSDHEALLTAARDARSCYDVSQVQGYHLDTLSGYDRDVLTGYVAGVLEDLTDDARDAQQEGSGVLTALDRVKTAAPSVSAANPRSQVRVSLTPADLSTSGASLTRALSLLGATLTATQAEYRAALAETDARIAQARTVAAGLVCPP</sequence>
<evidence type="ECO:0000313" key="3">
    <source>
        <dbReference type="Proteomes" id="UP000644548"/>
    </source>
</evidence>
<reference evidence="3" key="1">
    <citation type="journal article" date="2019" name="Int. J. Syst. Evol. Microbiol.">
        <title>The Global Catalogue of Microorganisms (GCM) 10K type strain sequencing project: providing services to taxonomists for standard genome sequencing and annotation.</title>
        <authorList>
            <consortium name="The Broad Institute Genomics Platform"/>
            <consortium name="The Broad Institute Genome Sequencing Center for Infectious Disease"/>
            <person name="Wu L."/>
            <person name="Ma J."/>
        </authorList>
    </citation>
    <scope>NUCLEOTIDE SEQUENCE [LARGE SCALE GENOMIC DNA]</scope>
    <source>
        <strain evidence="3">JCM 31405</strain>
    </source>
</reference>
<feature type="signal peptide" evidence="1">
    <location>
        <begin position="1"/>
        <end position="18"/>
    </location>
</feature>
<keyword evidence="1" id="KW-0732">Signal</keyword>
<organism evidence="2 3">
    <name type="scientific">Deinococcus sedimenti</name>
    <dbReference type="NCBI Taxonomy" id="1867090"/>
    <lineage>
        <taxon>Bacteria</taxon>
        <taxon>Thermotogati</taxon>
        <taxon>Deinococcota</taxon>
        <taxon>Deinococci</taxon>
        <taxon>Deinococcales</taxon>
        <taxon>Deinococcaceae</taxon>
        <taxon>Deinococcus</taxon>
    </lineage>
</organism>
<feature type="chain" id="PRO_5047362254" evidence="1">
    <location>
        <begin position="19"/>
        <end position="350"/>
    </location>
</feature>
<evidence type="ECO:0000256" key="1">
    <source>
        <dbReference type="SAM" id="SignalP"/>
    </source>
</evidence>
<protein>
    <submittedName>
        <fullName evidence="2">Uncharacterized protein</fullName>
    </submittedName>
</protein>
<dbReference type="EMBL" id="BMQN01000018">
    <property type="protein sequence ID" value="GGS07114.1"/>
    <property type="molecule type" value="Genomic_DNA"/>
</dbReference>
<dbReference type="RefSeq" id="WP_189074638.1">
    <property type="nucleotide sequence ID" value="NZ_BMQN01000018.1"/>
</dbReference>
<name>A0ABQ2SB63_9DEIO</name>
<comment type="caution">
    <text evidence="2">The sequence shown here is derived from an EMBL/GenBank/DDBJ whole genome shotgun (WGS) entry which is preliminary data.</text>
</comment>